<protein>
    <submittedName>
        <fullName evidence="2">HET-domain-containing protein</fullName>
    </submittedName>
</protein>
<keyword evidence="3" id="KW-1185">Reference proteome</keyword>
<dbReference type="Proteomes" id="UP000298493">
    <property type="component" value="Unassembled WGS sequence"/>
</dbReference>
<sequence length="685" mass="77898">MDDYRQWFRDYSLVEPNELKKDSEILKVVDLDELDAEFIEERIQQSTPTTPLANNFCHSCQKTFDNWPTVGCSSQMTHESSPSDFPDEKGWETAVARYFTTFEIEGGTRVGCRFCTFLLQGLKDTELLGIYRKVEIRLLHLADCHDEPGDVFTIAKKWMSTCLAEHELCKIKQTALPKRLIQVSSNPPRLVLSSGIVSKPRYVTLSHSWGGHGIIKLTSANFDSFQKALPIEELPQTFRDAIKIAREIGIDYLWVDSLCILQDSETDWEQESALMSTVYGQSSCTIAASSARNSTEALFRKIPFYSGGFRARITDGGQKRVQDFRTKDVYERSVLRTHLATRAWALQEKMLAPRTVHFGERGAFWECRTTLASEFLADGIPRALMIPLIRRNKFFKWLYQWPMIVSLYSAGNLTFGKDKLPALAGVARLVSEETGDEYLAGMWKAQLEEQLCWSRGNSDSIHIRPQWRAPTWSWASIDGRVAWKPTQKGTLETKYAHVVDAHTTKHGKDPFGQVTSGIVRIASSGLVLGRMLTPQDSHKQGAGEKRTKLKLSGDKEREYSISLDCLHEAHVSSGSPLYLLPILGGNTGLRQRTNKDPEEWTSEMMVEGVVLRARDERKGDFCRVGAFSYTKGKWRSSMAFRTNEELYEPFLKLLEERGKAVAEKICAEIIEDTEYPDHRYMMTII</sequence>
<comment type="caution">
    <text evidence="2">The sequence shown here is derived from an EMBL/GenBank/DDBJ whole genome shotgun (WGS) entry which is preliminary data.</text>
</comment>
<feature type="domain" description="Heterokaryon incompatibility" evidence="1">
    <location>
        <begin position="202"/>
        <end position="348"/>
    </location>
</feature>
<proteinExistence type="predicted"/>
<reference evidence="2 3" key="1">
    <citation type="submission" date="2019-04" db="EMBL/GenBank/DDBJ databases">
        <title>High contiguity whole genome sequence and gene annotation resource for two Venturia nashicola isolates.</title>
        <authorList>
            <person name="Prokchorchik M."/>
            <person name="Won K."/>
            <person name="Lee Y."/>
            <person name="Choi E.D."/>
            <person name="Segonzac C."/>
            <person name="Sohn K.H."/>
        </authorList>
    </citation>
    <scope>NUCLEOTIDE SEQUENCE [LARGE SCALE GENOMIC DNA]</scope>
    <source>
        <strain evidence="2 3">PRI2</strain>
    </source>
</reference>
<dbReference type="AlphaFoldDB" id="A0A4Z1PDS9"/>
<dbReference type="PANTHER" id="PTHR33112:SF8">
    <property type="entry name" value="HETEROKARYON INCOMPATIBILITY DOMAIN-CONTAINING PROTEIN"/>
    <property type="match status" value="1"/>
</dbReference>
<dbReference type="Pfam" id="PF06985">
    <property type="entry name" value="HET"/>
    <property type="match status" value="1"/>
</dbReference>
<dbReference type="STRING" id="86259.A0A4Z1PDS9"/>
<evidence type="ECO:0000313" key="3">
    <source>
        <dbReference type="Proteomes" id="UP000298493"/>
    </source>
</evidence>
<dbReference type="InterPro" id="IPR010730">
    <property type="entry name" value="HET"/>
</dbReference>
<dbReference type="EMBL" id="SNSC02000012">
    <property type="protein sequence ID" value="TID19461.1"/>
    <property type="molecule type" value="Genomic_DNA"/>
</dbReference>
<dbReference type="PANTHER" id="PTHR33112">
    <property type="entry name" value="DOMAIN PROTEIN, PUTATIVE-RELATED"/>
    <property type="match status" value="1"/>
</dbReference>
<name>A0A4Z1PDS9_9PEZI</name>
<gene>
    <name evidence="2" type="ORF">E6O75_ATG06799</name>
</gene>
<organism evidence="2 3">
    <name type="scientific">Venturia nashicola</name>
    <dbReference type="NCBI Taxonomy" id="86259"/>
    <lineage>
        <taxon>Eukaryota</taxon>
        <taxon>Fungi</taxon>
        <taxon>Dikarya</taxon>
        <taxon>Ascomycota</taxon>
        <taxon>Pezizomycotina</taxon>
        <taxon>Dothideomycetes</taxon>
        <taxon>Pleosporomycetidae</taxon>
        <taxon>Venturiales</taxon>
        <taxon>Venturiaceae</taxon>
        <taxon>Venturia</taxon>
    </lineage>
</organism>
<accession>A0A4Z1PDS9</accession>
<evidence type="ECO:0000259" key="1">
    <source>
        <dbReference type="Pfam" id="PF06985"/>
    </source>
</evidence>
<evidence type="ECO:0000313" key="2">
    <source>
        <dbReference type="EMBL" id="TID19461.1"/>
    </source>
</evidence>